<evidence type="ECO:0000256" key="5">
    <source>
        <dbReference type="ARBA" id="ARBA00023136"/>
    </source>
</evidence>
<evidence type="ECO:0000256" key="8">
    <source>
        <dbReference type="SAM" id="Phobius"/>
    </source>
</evidence>
<dbReference type="EMBL" id="CAJNOJ010000181">
    <property type="protein sequence ID" value="CAF1253792.1"/>
    <property type="molecule type" value="Genomic_DNA"/>
</dbReference>
<dbReference type="EMBL" id="CAJNOR010001888">
    <property type="protein sequence ID" value="CAF1215347.1"/>
    <property type="molecule type" value="Genomic_DNA"/>
</dbReference>
<feature type="transmembrane region" description="Helical" evidence="8">
    <location>
        <begin position="129"/>
        <end position="150"/>
    </location>
</feature>
<dbReference type="GO" id="GO:0004930">
    <property type="term" value="F:G protein-coupled receptor activity"/>
    <property type="evidence" value="ECO:0007669"/>
    <property type="project" value="UniProtKB-KW"/>
</dbReference>
<comment type="caution">
    <text evidence="10">The sequence shown here is derived from an EMBL/GenBank/DDBJ whole genome shotgun (WGS) entry which is preliminary data.</text>
</comment>
<evidence type="ECO:0000256" key="7">
    <source>
        <dbReference type="ARBA" id="ARBA00023224"/>
    </source>
</evidence>
<keyword evidence="12" id="KW-1185">Reference proteome</keyword>
<feature type="transmembrane region" description="Helical" evidence="8">
    <location>
        <begin position="50"/>
        <end position="71"/>
    </location>
</feature>
<keyword evidence="2 8" id="KW-0812">Transmembrane</keyword>
<keyword evidence="5 8" id="KW-0472">Membrane</keyword>
<organism evidence="10 12">
    <name type="scientific">Adineta ricciae</name>
    <name type="common">Rotifer</name>
    <dbReference type="NCBI Taxonomy" id="249248"/>
    <lineage>
        <taxon>Eukaryota</taxon>
        <taxon>Metazoa</taxon>
        <taxon>Spiralia</taxon>
        <taxon>Gnathifera</taxon>
        <taxon>Rotifera</taxon>
        <taxon>Eurotatoria</taxon>
        <taxon>Bdelloidea</taxon>
        <taxon>Adinetida</taxon>
        <taxon>Adinetidae</taxon>
        <taxon>Adineta</taxon>
    </lineage>
</organism>
<accession>A0A814XEG1</accession>
<sequence length="344" mass="39279">MSTTSTLVLIQSAMNRYVLPIILGFGNMGNFGLIMVYVQKKFRTNTCAIYLIASSIFSLIGANWSIIPLVVALDYYDLVNKSLVFCRARGYIIQTCAQCFRYILVLRCADRYALSSTSVAVRAYSQRKFAFRGIAIVVIVWAILSAQLLIWESIENGKCGIYGLFGQIFAIYIIVFTSFLPLFLMIVFGSMLANNLRHLRTKVQPQGDNPIVVNNNNPRLNKRDASLMRLVLVEVLIYVCCTFSFPIMQIYNQVTSSMNSSKSTQQKQIESFINFMIQSFLLYLNYSTTFYVYLLTSKAFRNEVKQLLMKYTRKIHGNAHNQPDEINSVARVQRERQVKTTTTV</sequence>
<gene>
    <name evidence="11" type="ORF">EDS130_LOCUS28127</name>
    <name evidence="10" type="ORF">XAT740_LOCUS24417</name>
</gene>
<dbReference type="PANTHER" id="PTHR24243:SF230">
    <property type="entry name" value="G-PROTEIN COUPLED RECEPTORS FAMILY 1 PROFILE DOMAIN-CONTAINING PROTEIN"/>
    <property type="match status" value="1"/>
</dbReference>
<evidence type="ECO:0000259" key="9">
    <source>
        <dbReference type="PROSITE" id="PS50262"/>
    </source>
</evidence>
<keyword evidence="3 8" id="KW-1133">Transmembrane helix</keyword>
<keyword evidence="4" id="KW-0297">G-protein coupled receptor</keyword>
<dbReference type="GO" id="GO:0005886">
    <property type="term" value="C:plasma membrane"/>
    <property type="evidence" value="ECO:0007669"/>
    <property type="project" value="TreeGrafter"/>
</dbReference>
<evidence type="ECO:0000313" key="11">
    <source>
        <dbReference type="EMBL" id="CAF1253792.1"/>
    </source>
</evidence>
<reference evidence="10" key="1">
    <citation type="submission" date="2021-02" db="EMBL/GenBank/DDBJ databases">
        <authorList>
            <person name="Nowell W R."/>
        </authorList>
    </citation>
    <scope>NUCLEOTIDE SEQUENCE</scope>
</reference>
<dbReference type="Proteomes" id="UP000663852">
    <property type="component" value="Unassembled WGS sequence"/>
</dbReference>
<evidence type="ECO:0000313" key="10">
    <source>
        <dbReference type="EMBL" id="CAF1215347.1"/>
    </source>
</evidence>
<proteinExistence type="predicted"/>
<protein>
    <recommendedName>
        <fullName evidence="9">G-protein coupled receptors family 1 profile domain-containing protein</fullName>
    </recommendedName>
</protein>
<dbReference type="InterPro" id="IPR000276">
    <property type="entry name" value="GPCR_Rhodpsn"/>
</dbReference>
<evidence type="ECO:0000256" key="6">
    <source>
        <dbReference type="ARBA" id="ARBA00023170"/>
    </source>
</evidence>
<dbReference type="AlphaFoldDB" id="A0A814XEG1"/>
<feature type="transmembrane region" description="Helical" evidence="8">
    <location>
        <begin position="17"/>
        <end position="38"/>
    </location>
</feature>
<dbReference type="PROSITE" id="PS50262">
    <property type="entry name" value="G_PROTEIN_RECEP_F1_2"/>
    <property type="match status" value="1"/>
</dbReference>
<dbReference type="Pfam" id="PF00001">
    <property type="entry name" value="7tm_1"/>
    <property type="match status" value="1"/>
</dbReference>
<dbReference type="OrthoDB" id="9988276at2759"/>
<evidence type="ECO:0000256" key="1">
    <source>
        <dbReference type="ARBA" id="ARBA00004141"/>
    </source>
</evidence>
<dbReference type="Proteomes" id="UP000663828">
    <property type="component" value="Unassembled WGS sequence"/>
</dbReference>
<feature type="transmembrane region" description="Helical" evidence="8">
    <location>
        <begin position="271"/>
        <end position="295"/>
    </location>
</feature>
<dbReference type="InterPro" id="IPR017452">
    <property type="entry name" value="GPCR_Rhodpsn_7TM"/>
</dbReference>
<keyword evidence="6" id="KW-0675">Receptor</keyword>
<evidence type="ECO:0000256" key="4">
    <source>
        <dbReference type="ARBA" id="ARBA00023040"/>
    </source>
</evidence>
<name>A0A814XEG1_ADIRI</name>
<feature type="transmembrane region" description="Helical" evidence="8">
    <location>
        <begin position="170"/>
        <end position="193"/>
    </location>
</feature>
<evidence type="ECO:0000256" key="3">
    <source>
        <dbReference type="ARBA" id="ARBA00022989"/>
    </source>
</evidence>
<evidence type="ECO:0000313" key="12">
    <source>
        <dbReference type="Proteomes" id="UP000663828"/>
    </source>
</evidence>
<feature type="domain" description="G-protein coupled receptors family 1 profile" evidence="9">
    <location>
        <begin position="29"/>
        <end position="293"/>
    </location>
</feature>
<feature type="transmembrane region" description="Helical" evidence="8">
    <location>
        <begin position="227"/>
        <end position="251"/>
    </location>
</feature>
<comment type="subcellular location">
    <subcellularLocation>
        <location evidence="1">Membrane</location>
        <topology evidence="1">Multi-pass membrane protein</topology>
    </subcellularLocation>
</comment>
<evidence type="ECO:0000256" key="2">
    <source>
        <dbReference type="ARBA" id="ARBA00022692"/>
    </source>
</evidence>
<dbReference type="Gene3D" id="1.20.1070.10">
    <property type="entry name" value="Rhodopsin 7-helix transmembrane proteins"/>
    <property type="match status" value="1"/>
</dbReference>
<dbReference type="SUPFAM" id="SSF81321">
    <property type="entry name" value="Family A G protein-coupled receptor-like"/>
    <property type="match status" value="1"/>
</dbReference>
<keyword evidence="7" id="KW-0807">Transducer</keyword>
<dbReference type="PANTHER" id="PTHR24243">
    <property type="entry name" value="G-PROTEIN COUPLED RECEPTOR"/>
    <property type="match status" value="1"/>
</dbReference>